<accession>A0A6C0DCI3</accession>
<evidence type="ECO:0000313" key="1">
    <source>
        <dbReference type="EMBL" id="QHT14123.1"/>
    </source>
</evidence>
<reference evidence="1" key="1">
    <citation type="journal article" date="2020" name="Nature">
        <title>Giant virus diversity and host interactions through global metagenomics.</title>
        <authorList>
            <person name="Schulz F."/>
            <person name="Roux S."/>
            <person name="Paez-Espino D."/>
            <person name="Jungbluth S."/>
            <person name="Walsh D.A."/>
            <person name="Denef V.J."/>
            <person name="McMahon K.D."/>
            <person name="Konstantinidis K.T."/>
            <person name="Eloe-Fadrosh E.A."/>
            <person name="Kyrpides N.C."/>
            <person name="Woyke T."/>
        </authorList>
    </citation>
    <scope>NUCLEOTIDE SEQUENCE</scope>
    <source>
        <strain evidence="1">GVMAG-M-3300023174-134</strain>
    </source>
</reference>
<protein>
    <submittedName>
        <fullName evidence="1">Uncharacterized protein</fullName>
    </submittedName>
</protein>
<proteinExistence type="predicted"/>
<name>A0A6C0DCI3_9ZZZZ</name>
<dbReference type="EMBL" id="MN739579">
    <property type="protein sequence ID" value="QHT14123.1"/>
    <property type="molecule type" value="Genomic_DNA"/>
</dbReference>
<sequence length="173" mass="20561">MNKTKKIIKKNKNRTIKKCFDNLVKPRMENYNKLKKEMYDEREKEYNKILKKKDLLKEVRDDAIKSLKRIKKERKSKKGSKIQEKTDMNIFCNPGCKGTILEPGNKLPSEIYKKYKDVKGMIEILKEDRKNLFGNKTDVLIDNFYEKAPKNFVDKIKKKSGISLCGPIDKFYW</sequence>
<organism evidence="1">
    <name type="scientific">viral metagenome</name>
    <dbReference type="NCBI Taxonomy" id="1070528"/>
    <lineage>
        <taxon>unclassified sequences</taxon>
        <taxon>metagenomes</taxon>
        <taxon>organismal metagenomes</taxon>
    </lineage>
</organism>
<dbReference type="AlphaFoldDB" id="A0A6C0DCI3"/>